<keyword evidence="1" id="KW-0812">Transmembrane</keyword>
<dbReference type="RefSeq" id="WP_277568151.1">
    <property type="nucleotide sequence ID" value="NZ_JAPDHZ010000006.1"/>
</dbReference>
<keyword evidence="3" id="KW-1185">Reference proteome</keyword>
<keyword evidence="1" id="KW-0472">Membrane</keyword>
<accession>A0A9X4KQL2</accession>
<keyword evidence="1" id="KW-1133">Transmembrane helix</keyword>
<sequence length="71" mass="7758">MKAAWLIMAGIAGCELYGLRSGNKRARLATTAVWLLSVGYAATAVFANWFPLPVWIIRVLFGWADALSRSS</sequence>
<comment type="caution">
    <text evidence="2">The sequence shown here is derived from an EMBL/GenBank/DDBJ whole genome shotgun (WGS) entry which is preliminary data.</text>
</comment>
<feature type="transmembrane region" description="Helical" evidence="1">
    <location>
        <begin position="34"/>
        <end position="61"/>
    </location>
</feature>
<name>A0A9X4KQL2_9BACL</name>
<evidence type="ECO:0000313" key="3">
    <source>
        <dbReference type="Proteomes" id="UP001153387"/>
    </source>
</evidence>
<dbReference type="Proteomes" id="UP001153387">
    <property type="component" value="Unassembled WGS sequence"/>
</dbReference>
<organism evidence="2 3">
    <name type="scientific">Cohnella ginsengisoli</name>
    <dbReference type="NCBI Taxonomy" id="425004"/>
    <lineage>
        <taxon>Bacteria</taxon>
        <taxon>Bacillati</taxon>
        <taxon>Bacillota</taxon>
        <taxon>Bacilli</taxon>
        <taxon>Bacillales</taxon>
        <taxon>Paenibacillaceae</taxon>
        <taxon>Cohnella</taxon>
    </lineage>
</organism>
<proteinExistence type="predicted"/>
<protein>
    <submittedName>
        <fullName evidence="2">Uncharacterized protein</fullName>
    </submittedName>
</protein>
<evidence type="ECO:0000256" key="1">
    <source>
        <dbReference type="SAM" id="Phobius"/>
    </source>
</evidence>
<dbReference type="AlphaFoldDB" id="A0A9X4KQL2"/>
<evidence type="ECO:0000313" key="2">
    <source>
        <dbReference type="EMBL" id="MDG0794402.1"/>
    </source>
</evidence>
<dbReference type="EMBL" id="JAPDHZ010000006">
    <property type="protein sequence ID" value="MDG0794402.1"/>
    <property type="molecule type" value="Genomic_DNA"/>
</dbReference>
<reference evidence="2 3" key="1">
    <citation type="submission" date="2022-10" db="EMBL/GenBank/DDBJ databases">
        <title>Comparative genomic analysis of Cohnella hashimotonis sp. nov., isolated from the International Space Station.</title>
        <authorList>
            <person name="Simpson A."/>
            <person name="Venkateswaran K."/>
        </authorList>
    </citation>
    <scope>NUCLEOTIDE SEQUENCE [LARGE SCALE GENOMIC DNA]</scope>
    <source>
        <strain evidence="2 3">DSM 18997</strain>
    </source>
</reference>
<gene>
    <name evidence="2" type="ORF">OMP38_28885</name>
</gene>